<dbReference type="Gene3D" id="3.40.50.720">
    <property type="entry name" value="NAD(P)-binding Rossmann-like Domain"/>
    <property type="match status" value="1"/>
</dbReference>
<dbReference type="SMART" id="SM00996">
    <property type="entry name" value="AdoHcyase"/>
    <property type="match status" value="1"/>
</dbReference>
<feature type="binding site" evidence="6">
    <location>
        <begin position="206"/>
        <end position="211"/>
    </location>
    <ligand>
        <name>NAD(+)</name>
        <dbReference type="ChEBI" id="CHEBI:57540"/>
    </ligand>
</feature>
<comment type="similarity">
    <text evidence="1 8">Belongs to the adenosylhomocysteinase family.</text>
</comment>
<evidence type="ECO:0000256" key="5">
    <source>
        <dbReference type="NCBIfam" id="TIGR00936"/>
    </source>
</evidence>
<feature type="binding site" evidence="6">
    <location>
        <position position="337"/>
    </location>
    <ligand>
        <name>NAD(+)</name>
        <dbReference type="ChEBI" id="CHEBI:57540"/>
    </ligand>
</feature>
<dbReference type="Gene3D" id="3.40.50.1480">
    <property type="entry name" value="Adenosylhomocysteinase-like"/>
    <property type="match status" value="1"/>
</dbReference>
<evidence type="ECO:0000313" key="10">
    <source>
        <dbReference type="EMBL" id="HGW60786.1"/>
    </source>
</evidence>
<evidence type="ECO:0000256" key="2">
    <source>
        <dbReference type="ARBA" id="ARBA00022563"/>
    </source>
</evidence>
<feature type="binding site" evidence="6">
    <location>
        <begin position="283"/>
        <end position="285"/>
    </location>
    <ligand>
        <name>NAD(+)</name>
        <dbReference type="ChEBI" id="CHEBI:57540"/>
    </ligand>
</feature>
<keyword evidence="3 7" id="KW-0378">Hydrolase</keyword>
<dbReference type="PIRSF" id="PIRSF001109">
    <property type="entry name" value="Ad_hcy_hydrolase"/>
    <property type="match status" value="1"/>
</dbReference>
<dbReference type="InterPro" id="IPR042172">
    <property type="entry name" value="Adenosylhomocyst_ase-like_sf"/>
</dbReference>
<dbReference type="PANTHER" id="PTHR23420">
    <property type="entry name" value="ADENOSYLHOMOCYSTEINASE"/>
    <property type="match status" value="1"/>
</dbReference>
<comment type="pathway">
    <text evidence="7">Amino-acid biosynthesis; L-homocysteine biosynthesis; L-homocysteine from S-adenosyl-L-homocysteine: step 1/1.</text>
</comment>
<dbReference type="InterPro" id="IPR020082">
    <property type="entry name" value="S-Ado-L-homoCys_hydrolase_CS"/>
</dbReference>
<evidence type="ECO:0000256" key="3">
    <source>
        <dbReference type="ARBA" id="ARBA00022801"/>
    </source>
</evidence>
<comment type="catalytic activity">
    <reaction evidence="7">
        <text>S-adenosyl-L-homocysteine + H2O = L-homocysteine + adenosine</text>
        <dbReference type="Rhea" id="RHEA:21708"/>
        <dbReference type="ChEBI" id="CHEBI:15377"/>
        <dbReference type="ChEBI" id="CHEBI:16335"/>
        <dbReference type="ChEBI" id="CHEBI:57856"/>
        <dbReference type="ChEBI" id="CHEBI:58199"/>
        <dbReference type="EC" id="3.13.2.1"/>
    </reaction>
</comment>
<feature type="domain" description="S-adenosyl-L-homocysteine hydrolase NAD binding" evidence="9">
    <location>
        <begin position="175"/>
        <end position="336"/>
    </location>
</feature>
<dbReference type="GO" id="GO:0033353">
    <property type="term" value="P:S-adenosylmethionine cycle"/>
    <property type="evidence" value="ECO:0007669"/>
    <property type="project" value="TreeGrafter"/>
</dbReference>
<evidence type="ECO:0000259" key="9">
    <source>
        <dbReference type="SMART" id="SM00997"/>
    </source>
</evidence>
<dbReference type="GO" id="GO:0004013">
    <property type="term" value="F:adenosylhomocysteinase activity"/>
    <property type="evidence" value="ECO:0007669"/>
    <property type="project" value="UniProtKB-UniRule"/>
</dbReference>
<dbReference type="EMBL" id="DTHV01000152">
    <property type="protein sequence ID" value="HGW60786.1"/>
    <property type="molecule type" value="Genomic_DNA"/>
</dbReference>
<feature type="binding site" evidence="6">
    <location>
        <position position="330"/>
    </location>
    <ligand>
        <name>NAD(+)</name>
        <dbReference type="ChEBI" id="CHEBI:57540"/>
    </ligand>
</feature>
<dbReference type="PROSITE" id="PS00739">
    <property type="entry name" value="ADOHCYASE_2"/>
    <property type="match status" value="1"/>
</dbReference>
<dbReference type="InterPro" id="IPR015878">
    <property type="entry name" value="Ado_hCys_hydrolase_NAD-bd"/>
</dbReference>
<evidence type="ECO:0000256" key="4">
    <source>
        <dbReference type="ARBA" id="ARBA00023027"/>
    </source>
</evidence>
<evidence type="ECO:0000256" key="6">
    <source>
        <dbReference type="PIRSR" id="PIRSR001109-2"/>
    </source>
</evidence>
<evidence type="ECO:0000256" key="8">
    <source>
        <dbReference type="RuleBase" id="RU004166"/>
    </source>
</evidence>
<evidence type="ECO:0000256" key="7">
    <source>
        <dbReference type="RuleBase" id="RU000548"/>
    </source>
</evidence>
<keyword evidence="4 6" id="KW-0520">NAD</keyword>
<feature type="binding site" evidence="6">
    <location>
        <position position="227"/>
    </location>
    <ligand>
        <name>NAD(+)</name>
        <dbReference type="ChEBI" id="CHEBI:57540"/>
    </ligand>
</feature>
<dbReference type="FunFam" id="3.40.50.720:FF:000004">
    <property type="entry name" value="Adenosylhomocysteinase"/>
    <property type="match status" value="1"/>
</dbReference>
<dbReference type="Pfam" id="PF05221">
    <property type="entry name" value="AdoHcyase"/>
    <property type="match status" value="2"/>
</dbReference>
<gene>
    <name evidence="10" type="ORF">ENV82_05100</name>
</gene>
<dbReference type="SUPFAM" id="SSF52283">
    <property type="entry name" value="Formate/glycerate dehydrogenase catalytic domain-like"/>
    <property type="match status" value="1"/>
</dbReference>
<comment type="caution">
    <text evidence="10">The sequence shown here is derived from an EMBL/GenBank/DDBJ whole genome shotgun (WGS) entry which is preliminary data.</text>
</comment>
<organism evidence="10">
    <name type="scientific">Caldisericum exile</name>
    <dbReference type="NCBI Taxonomy" id="693075"/>
    <lineage>
        <taxon>Bacteria</taxon>
        <taxon>Pseudomonadati</taxon>
        <taxon>Caldisericota/Cryosericota group</taxon>
        <taxon>Caldisericota</taxon>
        <taxon>Caldisericia</taxon>
        <taxon>Caldisericales</taxon>
        <taxon>Caldisericaceae</taxon>
        <taxon>Caldisericum</taxon>
    </lineage>
</organism>
<dbReference type="Pfam" id="PF00670">
    <property type="entry name" value="AdoHcyase_NAD"/>
    <property type="match status" value="1"/>
</dbReference>
<dbReference type="NCBIfam" id="TIGR00936">
    <property type="entry name" value="ahcY"/>
    <property type="match status" value="1"/>
</dbReference>
<sequence length="403" mass="45038">MEKEGEGKLEWAFTHMKILQKIKDDFEKRLPFKGINIALSIHLEAKTANLAKVLKMGGANIYVSGSNPLTTQDDVAGALRNFDIPVFARRGETEEEHLENIKKTLEVKPHIVIDDGGDLVHLLHYERKDLLKGVMGACEETTTGVIRNKALENAKLLKFPIIAVNNGKCKHLFDNRYGTGQSVWDAIMRTTNLNIAGKTVVVAGYGWVGKGVSMRARGLGARVIVTEVDPVKAIEAYMDGFEVMEMKNAVKFGDIFVTATGNTNVIDSRYFELLKDGTILTNAGHFNVEVAMDELEKEKVSKREVRKNIDEYTLKNGRHIYVLGEGRLVNLACADGHPIEIMDLSFALQALSAEYLLTHTLENRVYDVPEEIDTKVAKIFLEAIGIKIDKLTKRQIDYLTKPH</sequence>
<keyword evidence="2 7" id="KW-0554">One-carbon metabolism</keyword>
<dbReference type="SUPFAM" id="SSF51735">
    <property type="entry name" value="NAD(P)-binding Rossmann-fold domains"/>
    <property type="match status" value="1"/>
</dbReference>
<dbReference type="EC" id="3.13.2.1" evidence="5 7"/>
<dbReference type="SMART" id="SM00997">
    <property type="entry name" value="AdoHcyase_NAD"/>
    <property type="match status" value="1"/>
</dbReference>
<evidence type="ECO:0000256" key="1">
    <source>
        <dbReference type="ARBA" id="ARBA00007122"/>
    </source>
</evidence>
<reference evidence="10" key="1">
    <citation type="journal article" date="2020" name="mSystems">
        <title>Genome- and Community-Level Interaction Insights into Carbon Utilization and Element Cycling Functions of Hydrothermarchaeota in Hydrothermal Sediment.</title>
        <authorList>
            <person name="Zhou Z."/>
            <person name="Liu Y."/>
            <person name="Xu W."/>
            <person name="Pan J."/>
            <person name="Luo Z.H."/>
            <person name="Li M."/>
        </authorList>
    </citation>
    <scope>NUCLEOTIDE SEQUENCE [LARGE SCALE GENOMIC DNA]</scope>
    <source>
        <strain evidence="10">SpSt-794</strain>
    </source>
</reference>
<dbReference type="AlphaFoldDB" id="A0A7C4TYF9"/>
<accession>A0A7C4TYF9</accession>
<dbReference type="GO" id="GO:0006730">
    <property type="term" value="P:one-carbon metabolic process"/>
    <property type="evidence" value="ECO:0007669"/>
    <property type="project" value="UniProtKB-UniRule"/>
</dbReference>
<dbReference type="GO" id="GO:0005829">
    <property type="term" value="C:cytosol"/>
    <property type="evidence" value="ECO:0007669"/>
    <property type="project" value="TreeGrafter"/>
</dbReference>
<dbReference type="InterPro" id="IPR000043">
    <property type="entry name" value="Adenosylhomocysteinase-like"/>
</dbReference>
<proteinExistence type="inferred from homology"/>
<name>A0A7C4TYF9_9BACT</name>
<dbReference type="UniPathway" id="UPA00314">
    <property type="reaction ID" value="UER00076"/>
</dbReference>
<comment type="cofactor">
    <cofactor evidence="6 7">
        <name>NAD(+)</name>
        <dbReference type="ChEBI" id="CHEBI:57540"/>
    </cofactor>
    <text evidence="6 7">Binds 1 NAD(+) per subunit.</text>
</comment>
<dbReference type="NCBIfam" id="NF004005">
    <property type="entry name" value="PRK05476.2-3"/>
    <property type="match status" value="1"/>
</dbReference>
<feature type="binding site" evidence="6">
    <location>
        <begin position="141"/>
        <end position="143"/>
    </location>
    <ligand>
        <name>NAD(+)</name>
        <dbReference type="ChEBI" id="CHEBI:57540"/>
    </ligand>
</feature>
<dbReference type="PANTHER" id="PTHR23420:SF0">
    <property type="entry name" value="ADENOSYLHOMOCYSTEINASE"/>
    <property type="match status" value="1"/>
</dbReference>
<protein>
    <recommendedName>
        <fullName evidence="5 7">Adenosylhomocysteinase</fullName>
        <ecNumber evidence="5 7">3.13.2.1</ecNumber>
    </recommendedName>
</protein>
<dbReference type="CDD" id="cd00401">
    <property type="entry name" value="SAHH"/>
    <property type="match status" value="1"/>
</dbReference>
<dbReference type="InterPro" id="IPR036291">
    <property type="entry name" value="NAD(P)-bd_dom_sf"/>
</dbReference>